<feature type="non-terminal residue" evidence="1">
    <location>
        <position position="199"/>
    </location>
</feature>
<dbReference type="Proteomes" id="UP000249645">
    <property type="component" value="Unassembled WGS sequence"/>
</dbReference>
<reference evidence="1 2" key="1">
    <citation type="submission" date="2017-11" db="EMBL/GenBank/DDBJ databases">
        <title>Infants hospitalized years apart are colonized by the same room-sourced microbial strains.</title>
        <authorList>
            <person name="Brooks B."/>
            <person name="Olm M.R."/>
            <person name="Firek B.A."/>
            <person name="Baker R."/>
            <person name="Thomas B.C."/>
            <person name="Morowitz M.J."/>
            <person name="Banfield J.F."/>
        </authorList>
    </citation>
    <scope>NUCLEOTIDE SEQUENCE [LARGE SCALE GENOMIC DNA]</scope>
    <source>
        <strain evidence="1">S2_009_000_R2_76</strain>
    </source>
</reference>
<gene>
    <name evidence="1" type="ORF">DI598_18855</name>
</gene>
<sequence>MESRPVKNWKRYFFQWQYILKKPHHKGLLSSSDWTRSEKQVNSAAVKERFTDTSGDSKHIQIIAERPIQKFYLKQYIQSRGVSISFAERYLRESDYSLYGNTYTALGFQNDAGGYELRNKYFKGSSMPKAPTVILLNEQWKPIPEQKLAVFEGFFSMLSFLELLQKGKHFAEKPDRILVLNSLSFLNKSQDLILSFDQI</sequence>
<protein>
    <submittedName>
        <fullName evidence="1">Uncharacterized protein</fullName>
    </submittedName>
</protein>
<comment type="caution">
    <text evidence="1">The sequence shown here is derived from an EMBL/GenBank/DDBJ whole genome shotgun (WGS) entry which is preliminary data.</text>
</comment>
<evidence type="ECO:0000313" key="1">
    <source>
        <dbReference type="EMBL" id="PZP40926.1"/>
    </source>
</evidence>
<evidence type="ECO:0000313" key="2">
    <source>
        <dbReference type="Proteomes" id="UP000249645"/>
    </source>
</evidence>
<dbReference type="AlphaFoldDB" id="A0A2W5G613"/>
<proteinExistence type="predicted"/>
<dbReference type="EMBL" id="QFOI01000564">
    <property type="protein sequence ID" value="PZP40926.1"/>
    <property type="molecule type" value="Genomic_DNA"/>
</dbReference>
<accession>A0A2W5G613</accession>
<organism evidence="1 2">
    <name type="scientific">Pseudopedobacter saltans</name>
    <dbReference type="NCBI Taxonomy" id="151895"/>
    <lineage>
        <taxon>Bacteria</taxon>
        <taxon>Pseudomonadati</taxon>
        <taxon>Bacteroidota</taxon>
        <taxon>Sphingobacteriia</taxon>
        <taxon>Sphingobacteriales</taxon>
        <taxon>Sphingobacteriaceae</taxon>
        <taxon>Pseudopedobacter</taxon>
    </lineage>
</organism>
<name>A0A2W5G613_9SPHI</name>